<accession>A0A1E1KGZ0</accession>
<organism evidence="3 4">
    <name type="scientific">Rhynchosporium graminicola</name>
    <dbReference type="NCBI Taxonomy" id="2792576"/>
    <lineage>
        <taxon>Eukaryota</taxon>
        <taxon>Fungi</taxon>
        <taxon>Dikarya</taxon>
        <taxon>Ascomycota</taxon>
        <taxon>Pezizomycotina</taxon>
        <taxon>Leotiomycetes</taxon>
        <taxon>Helotiales</taxon>
        <taxon>Ploettnerulaceae</taxon>
        <taxon>Rhynchosporium</taxon>
    </lineage>
</organism>
<protein>
    <submittedName>
        <fullName evidence="3">Uncharacterized protein</fullName>
    </submittedName>
</protein>
<evidence type="ECO:0000256" key="2">
    <source>
        <dbReference type="SAM" id="MobiDB-lite"/>
    </source>
</evidence>
<keyword evidence="1" id="KW-0175">Coiled coil</keyword>
<gene>
    <name evidence="3" type="ORF">RCO7_00292</name>
</gene>
<feature type="region of interest" description="Disordered" evidence="2">
    <location>
        <begin position="148"/>
        <end position="189"/>
    </location>
</feature>
<feature type="compositionally biased region" description="Polar residues" evidence="2">
    <location>
        <begin position="94"/>
        <end position="110"/>
    </location>
</feature>
<feature type="compositionally biased region" description="Polar residues" evidence="2">
    <location>
        <begin position="334"/>
        <end position="354"/>
    </location>
</feature>
<dbReference type="InParanoid" id="A0A1E1KGZ0"/>
<feature type="compositionally biased region" description="Polar residues" evidence="2">
    <location>
        <begin position="681"/>
        <end position="696"/>
    </location>
</feature>
<reference evidence="4" key="1">
    <citation type="submission" date="2016-03" db="EMBL/GenBank/DDBJ databases">
        <authorList>
            <person name="Ploux O."/>
        </authorList>
    </citation>
    <scope>NUCLEOTIDE SEQUENCE [LARGE SCALE GENOMIC DNA]</scope>
    <source>
        <strain evidence="4">UK7</strain>
    </source>
</reference>
<dbReference type="STRING" id="914237.A0A1E1KGZ0"/>
<feature type="region of interest" description="Disordered" evidence="2">
    <location>
        <begin position="74"/>
        <end position="110"/>
    </location>
</feature>
<feature type="compositionally biased region" description="Polar residues" evidence="2">
    <location>
        <begin position="150"/>
        <end position="189"/>
    </location>
</feature>
<feature type="compositionally biased region" description="Polar residues" evidence="2">
    <location>
        <begin position="215"/>
        <end position="229"/>
    </location>
</feature>
<feature type="region of interest" description="Disordered" evidence="2">
    <location>
        <begin position="121"/>
        <end position="140"/>
    </location>
</feature>
<feature type="compositionally biased region" description="Polar residues" evidence="2">
    <location>
        <begin position="74"/>
        <end position="85"/>
    </location>
</feature>
<keyword evidence="4" id="KW-1185">Reference proteome</keyword>
<dbReference type="EMBL" id="FJUW01000013">
    <property type="protein sequence ID" value="CZS97333.1"/>
    <property type="molecule type" value="Genomic_DNA"/>
</dbReference>
<feature type="region of interest" description="Disordered" evidence="2">
    <location>
        <begin position="209"/>
        <end position="313"/>
    </location>
</feature>
<feature type="coiled-coil region" evidence="1">
    <location>
        <begin position="523"/>
        <end position="603"/>
    </location>
</feature>
<evidence type="ECO:0000313" key="3">
    <source>
        <dbReference type="EMBL" id="CZS97333.1"/>
    </source>
</evidence>
<proteinExistence type="predicted"/>
<evidence type="ECO:0000313" key="4">
    <source>
        <dbReference type="Proteomes" id="UP000178129"/>
    </source>
</evidence>
<evidence type="ECO:0000256" key="1">
    <source>
        <dbReference type="SAM" id="Coils"/>
    </source>
</evidence>
<feature type="compositionally biased region" description="Low complexity" evidence="2">
    <location>
        <begin position="230"/>
        <end position="249"/>
    </location>
</feature>
<sequence length="1041" mass="116426">MSDHFNTNSSYFSLSVLRHSGLVDAVIGTGHTGESSVTAPAPSLEVLSPSPQRLVQPFIINMEYPTSKFSAGVASQNLGEDSSPNWPRPPVQRADQSTSQVRSGQQQDYLQMSPRSSVFSAVQAQIGQGQSQLSSSPRSSVRIANHNVDKNQSGPLQGQLHSPRPSHNSARSSSQTLGHPNEGQNFRENQLSPFCNSSILSQGQFRDLTLPRPSLRNSDQNSRQADYQAQNHPPQSQNQSQPPSHNKNSAQSQGRSHGHSFGQSQPPSQSNNFPLPQAQFSQGQVFDPQQSSWEGNNSGRSHHQFPQAQDDNQTQVPLQLRGISAWQVDHPARSQMQSQIQSQLHFQPQDQSQIHSRDPVGAIHRRRSSSSRMNPAVPAFQPIYQTSFQSFQPTQGAIFDSQMPQPLQPSQSPQSAQLPQPPQLLHSPQRQQVNPMPIHQMMSSSREQHEKVNELVRRIKSIDNMNPNKQESLVQSAEELRRLYERSMHLTKNEYEKLWHEKETSKQFLNNTAVNLRQAYMERDKLGAERDAARDAIENLELQNAELSKRMNELEKQWKNFNKEMDQKLAEKNAEIERNRVRLERQRIQVERQRGQIEKQSSELAYNDARDVKFVDAAHVKWMAENPASGMHNRRNNQSIGQDPFASPSAGSSSTLPVSGMGGSGSSSSTNRVGLIGRGFGQSSALGHVQPNSGPPNATAEKMFTDLRKPSSSRRQSILPTGAPTERVTRNILELLNSSYNGMSTRHITTEPGDTPLAPSKSTALILSSISAEDPSLFYQEEFAALYQLIEGWAMAYCTTPKISNDQLIARSNQVLWTFMMKCTYPGKRQDAHTHLTTLLNNASTRPWFIVRMGVEYIVEDMLSIKSYKNFSSQVGTELATVEAQLHERGLPNDARQALIDRRAKAIQLAVSSPRWESYRNEQLSIHSRQLRDILGPMLDDKADRSKAGKDLGYIALKAWDISEHMNTSQLTFQVSFPETAGKFVAATMISKDDGHIHPMALQLSQARLKLIITPVITMRDDRGTTIKAKNLHFATVLTMK</sequence>
<dbReference type="Proteomes" id="UP000178129">
    <property type="component" value="Unassembled WGS sequence"/>
</dbReference>
<dbReference type="AlphaFoldDB" id="A0A1E1KGZ0"/>
<feature type="compositionally biased region" description="Low complexity" evidence="2">
    <location>
        <begin position="401"/>
        <end position="430"/>
    </location>
</feature>
<feature type="region of interest" description="Disordered" evidence="2">
    <location>
        <begin position="399"/>
        <end position="430"/>
    </location>
</feature>
<feature type="region of interest" description="Disordered" evidence="2">
    <location>
        <begin position="626"/>
        <end position="701"/>
    </location>
</feature>
<feature type="compositionally biased region" description="Polar residues" evidence="2">
    <location>
        <begin position="250"/>
        <end position="313"/>
    </location>
</feature>
<feature type="region of interest" description="Disordered" evidence="2">
    <location>
        <begin position="331"/>
        <end position="375"/>
    </location>
</feature>
<name>A0A1E1KGZ0_9HELO</name>
<comment type="caution">
    <text evidence="3">The sequence shown here is derived from an EMBL/GenBank/DDBJ whole genome shotgun (WGS) entry which is preliminary data.</text>
</comment>